<gene>
    <name evidence="1" type="ORF">UCMB321_3434</name>
</gene>
<dbReference type="Proteomes" id="UP000031535">
    <property type="component" value="Unassembled WGS sequence"/>
</dbReference>
<sequence length="80" mass="8672">MYRSGGFGTGQSIVPWHGLTGVFKSCWLFGHFIVLRKLDGFRHLLRCGNGIAGENIGSAQIPLKSLNTFPIKLSSKPIAA</sequence>
<evidence type="ECO:0000313" key="1">
    <source>
        <dbReference type="EMBL" id="KIH82979.1"/>
    </source>
</evidence>
<dbReference type="EMBL" id="JXDG01000042">
    <property type="protein sequence ID" value="KIH82979.1"/>
    <property type="molecule type" value="Genomic_DNA"/>
</dbReference>
<dbReference type="PATRIC" id="fig|226910.6.peg.3425"/>
<reference evidence="1 2" key="1">
    <citation type="submission" date="2015-01" db="EMBL/GenBank/DDBJ databases">
        <title>Complete genome of Pseudomonas batumici UCM B-321 producer of the batumin antibiotic with strong antistaphilococcal and potential anticancer activity.</title>
        <authorList>
            <person name="Klochko V.V."/>
            <person name="Zelena L.B."/>
            <person name="Elena K.A."/>
            <person name="Reva O.N."/>
        </authorList>
    </citation>
    <scope>NUCLEOTIDE SEQUENCE [LARGE SCALE GENOMIC DNA]</scope>
    <source>
        <strain evidence="1 2">UCM B-321</strain>
    </source>
</reference>
<keyword evidence="2" id="KW-1185">Reference proteome</keyword>
<organism evidence="1 2">
    <name type="scientific">Pseudomonas batumici</name>
    <dbReference type="NCBI Taxonomy" id="226910"/>
    <lineage>
        <taxon>Bacteria</taxon>
        <taxon>Pseudomonadati</taxon>
        <taxon>Pseudomonadota</taxon>
        <taxon>Gammaproteobacteria</taxon>
        <taxon>Pseudomonadales</taxon>
        <taxon>Pseudomonadaceae</taxon>
        <taxon>Pseudomonas</taxon>
    </lineage>
</organism>
<accession>A0A0C2EAS5</accession>
<protein>
    <submittedName>
        <fullName evidence="1">Uncharacterized protein</fullName>
    </submittedName>
</protein>
<evidence type="ECO:0000313" key="2">
    <source>
        <dbReference type="Proteomes" id="UP000031535"/>
    </source>
</evidence>
<comment type="caution">
    <text evidence="1">The sequence shown here is derived from an EMBL/GenBank/DDBJ whole genome shotgun (WGS) entry which is preliminary data.</text>
</comment>
<proteinExistence type="predicted"/>
<dbReference type="STRING" id="226910.UCMB321_3434"/>
<dbReference type="AlphaFoldDB" id="A0A0C2EAS5"/>
<name>A0A0C2EAS5_9PSED</name>